<evidence type="ECO:0000313" key="9">
    <source>
        <dbReference type="EMBL" id="KAF5746278.1"/>
    </source>
</evidence>
<evidence type="ECO:0000256" key="2">
    <source>
        <dbReference type="ARBA" id="ARBA00022723"/>
    </source>
</evidence>
<keyword evidence="3" id="KW-0249">Electron transport</keyword>
<dbReference type="EMBL" id="JAAARO010000006">
    <property type="protein sequence ID" value="KAF5746278.1"/>
    <property type="molecule type" value="Genomic_DNA"/>
</dbReference>
<feature type="domain" description="Phytocyanin" evidence="8">
    <location>
        <begin position="26"/>
        <end position="128"/>
    </location>
</feature>
<reference evidence="9 10" key="1">
    <citation type="journal article" date="2020" name="Nat. Commun.">
        <title>Genome of Tripterygium wilfordii and identification of cytochrome P450 involved in triptolide biosynthesis.</title>
        <authorList>
            <person name="Tu L."/>
            <person name="Su P."/>
            <person name="Zhang Z."/>
            <person name="Gao L."/>
            <person name="Wang J."/>
            <person name="Hu T."/>
            <person name="Zhou J."/>
            <person name="Zhang Y."/>
            <person name="Zhao Y."/>
            <person name="Liu Y."/>
            <person name="Song Y."/>
            <person name="Tong Y."/>
            <person name="Lu Y."/>
            <person name="Yang J."/>
            <person name="Xu C."/>
            <person name="Jia M."/>
            <person name="Peters R.J."/>
            <person name="Huang L."/>
            <person name="Gao W."/>
        </authorList>
    </citation>
    <scope>NUCLEOTIDE SEQUENCE [LARGE SCALE GENOMIC DNA]</scope>
    <source>
        <strain evidence="10">cv. XIE 37</strain>
        <tissue evidence="9">Leaf</tissue>
    </source>
</reference>
<dbReference type="Pfam" id="PF02298">
    <property type="entry name" value="Cu_bind_like"/>
    <property type="match status" value="1"/>
</dbReference>
<dbReference type="PANTHER" id="PTHR33021">
    <property type="entry name" value="BLUE COPPER PROTEIN"/>
    <property type="match status" value="1"/>
</dbReference>
<keyword evidence="6" id="KW-1133">Transmembrane helix</keyword>
<dbReference type="InParanoid" id="A0A7J7DIZ8"/>
<dbReference type="InterPro" id="IPR039391">
    <property type="entry name" value="Phytocyanin-like"/>
</dbReference>
<keyword evidence="6" id="KW-0812">Transmembrane</keyword>
<name>A0A7J7DIZ8_TRIWF</name>
<protein>
    <recommendedName>
        <fullName evidence="8">Phytocyanin domain-containing protein</fullName>
    </recommendedName>
</protein>
<dbReference type="InterPro" id="IPR008972">
    <property type="entry name" value="Cupredoxin"/>
</dbReference>
<dbReference type="InterPro" id="IPR003245">
    <property type="entry name" value="Phytocyanin_dom"/>
</dbReference>
<proteinExistence type="predicted"/>
<dbReference type="PANTHER" id="PTHR33021:SF339">
    <property type="entry name" value="OS07G0570600 PROTEIN"/>
    <property type="match status" value="1"/>
</dbReference>
<dbReference type="AlphaFoldDB" id="A0A7J7DIZ8"/>
<dbReference type="FunFam" id="2.60.40.420:FF:000003">
    <property type="entry name" value="Blue copper"/>
    <property type="match status" value="1"/>
</dbReference>
<dbReference type="GO" id="GO:0009055">
    <property type="term" value="F:electron transfer activity"/>
    <property type="evidence" value="ECO:0007669"/>
    <property type="project" value="InterPro"/>
</dbReference>
<evidence type="ECO:0000256" key="1">
    <source>
        <dbReference type="ARBA" id="ARBA00022448"/>
    </source>
</evidence>
<accession>A0A7J7DIZ8</accession>
<gene>
    <name evidence="9" type="ORF">HS088_TW06G00448</name>
</gene>
<sequence>MGLNRGSVALAFLVSLMAIVGACSGAVYRVGDSAGWTDNGSVDYNEWASSKIFHVGDTIVFEYDAQFHNVKQVTHHEFRSCNVTSPKATYSSGSDSITLKRRPTHLYFVCGFPGHCQAGQKVDIRVLPSFLGPTGSPSPSPSGLPQPAHKSAATSALYYSSSLGSVLLVALGLWMVGFAY</sequence>
<evidence type="ECO:0000256" key="3">
    <source>
        <dbReference type="ARBA" id="ARBA00022982"/>
    </source>
</evidence>
<feature type="signal peptide" evidence="7">
    <location>
        <begin position="1"/>
        <end position="25"/>
    </location>
</feature>
<evidence type="ECO:0000256" key="5">
    <source>
        <dbReference type="ARBA" id="ARBA00023180"/>
    </source>
</evidence>
<keyword evidence="5" id="KW-0325">Glycoprotein</keyword>
<evidence type="ECO:0000259" key="8">
    <source>
        <dbReference type="PROSITE" id="PS51485"/>
    </source>
</evidence>
<dbReference type="Gene3D" id="2.60.40.420">
    <property type="entry name" value="Cupredoxins - blue copper proteins"/>
    <property type="match status" value="1"/>
</dbReference>
<evidence type="ECO:0000313" key="10">
    <source>
        <dbReference type="Proteomes" id="UP000593562"/>
    </source>
</evidence>
<organism evidence="9 10">
    <name type="scientific">Tripterygium wilfordii</name>
    <name type="common">Thunder God vine</name>
    <dbReference type="NCBI Taxonomy" id="458696"/>
    <lineage>
        <taxon>Eukaryota</taxon>
        <taxon>Viridiplantae</taxon>
        <taxon>Streptophyta</taxon>
        <taxon>Embryophyta</taxon>
        <taxon>Tracheophyta</taxon>
        <taxon>Spermatophyta</taxon>
        <taxon>Magnoliopsida</taxon>
        <taxon>eudicotyledons</taxon>
        <taxon>Gunneridae</taxon>
        <taxon>Pentapetalae</taxon>
        <taxon>rosids</taxon>
        <taxon>fabids</taxon>
        <taxon>Celastrales</taxon>
        <taxon>Celastraceae</taxon>
        <taxon>Tripterygium</taxon>
    </lineage>
</organism>
<feature type="transmembrane region" description="Helical" evidence="6">
    <location>
        <begin position="156"/>
        <end position="179"/>
    </location>
</feature>
<dbReference type="PROSITE" id="PS51257">
    <property type="entry name" value="PROKAR_LIPOPROTEIN"/>
    <property type="match status" value="1"/>
</dbReference>
<evidence type="ECO:0000256" key="4">
    <source>
        <dbReference type="ARBA" id="ARBA00023008"/>
    </source>
</evidence>
<keyword evidence="10" id="KW-1185">Reference proteome</keyword>
<evidence type="ECO:0000256" key="6">
    <source>
        <dbReference type="SAM" id="Phobius"/>
    </source>
</evidence>
<comment type="caution">
    <text evidence="9">The sequence shown here is derived from an EMBL/GenBank/DDBJ whole genome shotgun (WGS) entry which is preliminary data.</text>
</comment>
<feature type="chain" id="PRO_5029829583" description="Phytocyanin domain-containing protein" evidence="7">
    <location>
        <begin position="26"/>
        <end position="180"/>
    </location>
</feature>
<evidence type="ECO:0000256" key="7">
    <source>
        <dbReference type="SAM" id="SignalP"/>
    </source>
</evidence>
<keyword evidence="4" id="KW-0186">Copper</keyword>
<dbReference type="GO" id="GO:0005886">
    <property type="term" value="C:plasma membrane"/>
    <property type="evidence" value="ECO:0007669"/>
    <property type="project" value="TreeGrafter"/>
</dbReference>
<keyword evidence="6" id="KW-0472">Membrane</keyword>
<dbReference type="OrthoDB" id="1933492at2759"/>
<dbReference type="PROSITE" id="PS51485">
    <property type="entry name" value="PHYTOCYANIN"/>
    <property type="match status" value="1"/>
</dbReference>
<keyword evidence="7" id="KW-0732">Signal</keyword>
<dbReference type="SUPFAM" id="SSF49503">
    <property type="entry name" value="Cupredoxins"/>
    <property type="match status" value="1"/>
</dbReference>
<keyword evidence="2" id="KW-0479">Metal-binding</keyword>
<dbReference type="Proteomes" id="UP000593562">
    <property type="component" value="Unassembled WGS sequence"/>
</dbReference>
<dbReference type="GO" id="GO:0046872">
    <property type="term" value="F:metal ion binding"/>
    <property type="evidence" value="ECO:0007669"/>
    <property type="project" value="UniProtKB-KW"/>
</dbReference>
<keyword evidence="1" id="KW-0813">Transport</keyword>